<proteinExistence type="predicted"/>
<dbReference type="RefSeq" id="WP_259838294.1">
    <property type="nucleotide sequence ID" value="NZ_JAOAMU010000002.1"/>
</dbReference>
<feature type="compositionally biased region" description="Basic and acidic residues" evidence="1">
    <location>
        <begin position="26"/>
        <end position="45"/>
    </location>
</feature>
<organism evidence="2 3">
    <name type="scientific">Chryseobacterium herbae</name>
    <dbReference type="NCBI Taxonomy" id="2976476"/>
    <lineage>
        <taxon>Bacteria</taxon>
        <taxon>Pseudomonadati</taxon>
        <taxon>Bacteroidota</taxon>
        <taxon>Flavobacteriia</taxon>
        <taxon>Flavobacteriales</taxon>
        <taxon>Weeksellaceae</taxon>
        <taxon>Chryseobacterium group</taxon>
        <taxon>Chryseobacterium</taxon>
    </lineage>
</organism>
<evidence type="ECO:0000313" key="3">
    <source>
        <dbReference type="Proteomes" id="UP001525566"/>
    </source>
</evidence>
<keyword evidence="3" id="KW-1185">Reference proteome</keyword>
<reference evidence="2 3" key="1">
    <citation type="submission" date="2022-09" db="EMBL/GenBank/DDBJ databases">
        <title>Chryseobacterium oleae sp.nov., isolated from the inter-root soil of Pyrola calliantha H. Andr. in Tibet.</title>
        <authorList>
            <person name="Li Z."/>
        </authorList>
    </citation>
    <scope>NUCLEOTIDE SEQUENCE [LARGE SCALE GENOMIC DNA]</scope>
    <source>
        <strain evidence="3">pc1-10</strain>
    </source>
</reference>
<name>A0ABT2IT02_9FLAO</name>
<evidence type="ECO:0000313" key="2">
    <source>
        <dbReference type="EMBL" id="MCT2561951.1"/>
    </source>
</evidence>
<feature type="compositionally biased region" description="Polar residues" evidence="1">
    <location>
        <begin position="7"/>
        <end position="16"/>
    </location>
</feature>
<sequence length="455" mass="48237">MDRLNTENDSSDSSAGPPQDSSQQPKDPKAENSQKMEEKRAENEKKDKIEDGLLLAIHGAKIKFNAHLGEFKVLNDVPTTQGKLTGTVVEKQIPNFTFYDGFKMISLTAWQDFGTAKVQDNYVLLKKSTLPGIGKMPGNIPPETGKIEFVTSGQINEPESVDAKGAPVPPPPVSVNIGKVIRGNPYVEKNASVVAGMPDSVPLNKTYEVEVTVTGTGTGSVDLSIINSNADNGNASVTPSTITATTTVIIKGTAKTNPGHGGQLKIEAKIAGVVKATSSGFTVCCHPVNYTDTYAGEVYTSTRLGVIVQDGWSSDNGVFADLKEIEIKEVVDYVGKNDSPPFQPRGGAASNSGYLPGDQLTQDTHSISRAGITLGQPGITEANQLCIYKCKCCGANDIVHPNSGFQRIHEVFNSGTATAPQWKHRTKKIGAAVTINGFITGAGNANVVSLEHSLP</sequence>
<evidence type="ECO:0000256" key="1">
    <source>
        <dbReference type="SAM" id="MobiDB-lite"/>
    </source>
</evidence>
<accession>A0ABT2IT02</accession>
<dbReference type="EMBL" id="JAOAMU010000002">
    <property type="protein sequence ID" value="MCT2561951.1"/>
    <property type="molecule type" value="Genomic_DNA"/>
</dbReference>
<dbReference type="Proteomes" id="UP001525566">
    <property type="component" value="Unassembled WGS sequence"/>
</dbReference>
<feature type="region of interest" description="Disordered" evidence="1">
    <location>
        <begin position="1"/>
        <end position="45"/>
    </location>
</feature>
<protein>
    <submittedName>
        <fullName evidence="2">Uncharacterized protein</fullName>
    </submittedName>
</protein>
<gene>
    <name evidence="2" type="ORF">N0B48_08640</name>
</gene>
<comment type="caution">
    <text evidence="2">The sequence shown here is derived from an EMBL/GenBank/DDBJ whole genome shotgun (WGS) entry which is preliminary data.</text>
</comment>